<comment type="caution">
    <text evidence="5">The sequence shown here is derived from an EMBL/GenBank/DDBJ whole genome shotgun (WGS) entry which is preliminary data.</text>
</comment>
<dbReference type="Pfam" id="PF00392">
    <property type="entry name" value="GntR"/>
    <property type="match status" value="1"/>
</dbReference>
<dbReference type="PANTHER" id="PTHR44846:SF16">
    <property type="entry name" value="TRANSCRIPTIONAL REGULATOR PHNF-RELATED"/>
    <property type="match status" value="1"/>
</dbReference>
<proteinExistence type="predicted"/>
<sequence>MPTRWQAIAQALAERIRAGDPPVGALLPGEHALCATFGASRITLRHALAELERRGMVSRRRGAGTRVEATEARDLYVHDASSVDEVLRFTTDLSFRLLSRSQAPADAEAAREFGVATGARIVTLRALRCGTGGLPVCLSVHRLPATLAKAAAPLDDFSGSLATRLARANGEAIEAIRQSLEAVALPPEDAATLQAPPGGAALLTRRVYLGRSGRVLLASRSLFPAGRYVHTASLRRAGLPDLGETT</sequence>
<dbReference type="SMART" id="SM00345">
    <property type="entry name" value="HTH_GNTR"/>
    <property type="match status" value="1"/>
</dbReference>
<dbReference type="Gene3D" id="3.40.1410.10">
    <property type="entry name" value="Chorismate lyase-like"/>
    <property type="match status" value="1"/>
</dbReference>
<dbReference type="InterPro" id="IPR011663">
    <property type="entry name" value="UTRA"/>
</dbReference>
<dbReference type="PANTHER" id="PTHR44846">
    <property type="entry name" value="MANNOSYL-D-GLYCERATE TRANSPORT/METABOLISM SYSTEM REPRESSOR MNGR-RELATED"/>
    <property type="match status" value="1"/>
</dbReference>
<dbReference type="AlphaFoldDB" id="A0A317FMQ1"/>
<keyword evidence="2" id="KW-0238">DNA-binding</keyword>
<dbReference type="InterPro" id="IPR028978">
    <property type="entry name" value="Chorismate_lyase_/UTRA_dom_sf"/>
</dbReference>
<evidence type="ECO:0000313" key="5">
    <source>
        <dbReference type="EMBL" id="PWS38798.1"/>
    </source>
</evidence>
<dbReference type="Proteomes" id="UP000245765">
    <property type="component" value="Unassembled WGS sequence"/>
</dbReference>
<dbReference type="SUPFAM" id="SSF46785">
    <property type="entry name" value="Winged helix' DNA-binding domain"/>
    <property type="match status" value="1"/>
</dbReference>
<dbReference type="Gene3D" id="1.10.10.10">
    <property type="entry name" value="Winged helix-like DNA-binding domain superfamily/Winged helix DNA-binding domain"/>
    <property type="match status" value="1"/>
</dbReference>
<dbReference type="Pfam" id="PF07702">
    <property type="entry name" value="UTRA"/>
    <property type="match status" value="1"/>
</dbReference>
<keyword evidence="1" id="KW-0805">Transcription regulation</keyword>
<dbReference type="InterPro" id="IPR036388">
    <property type="entry name" value="WH-like_DNA-bd_sf"/>
</dbReference>
<reference evidence="6" key="1">
    <citation type="submission" date="2018-05" db="EMBL/GenBank/DDBJ databases">
        <authorList>
            <person name="Du Z."/>
            <person name="Wang X."/>
        </authorList>
    </citation>
    <scope>NUCLEOTIDE SEQUENCE [LARGE SCALE GENOMIC DNA]</scope>
    <source>
        <strain evidence="6">CQN31</strain>
    </source>
</reference>
<dbReference type="CDD" id="cd07377">
    <property type="entry name" value="WHTH_GntR"/>
    <property type="match status" value="1"/>
</dbReference>
<evidence type="ECO:0000256" key="1">
    <source>
        <dbReference type="ARBA" id="ARBA00023015"/>
    </source>
</evidence>
<dbReference type="InterPro" id="IPR000524">
    <property type="entry name" value="Tscrpt_reg_HTH_GntR"/>
</dbReference>
<dbReference type="InterPro" id="IPR050679">
    <property type="entry name" value="Bact_HTH_transcr_reg"/>
</dbReference>
<protein>
    <recommendedName>
        <fullName evidence="4">HTH gntR-type domain-containing protein</fullName>
    </recommendedName>
</protein>
<evidence type="ECO:0000313" key="6">
    <source>
        <dbReference type="Proteomes" id="UP000245765"/>
    </source>
</evidence>
<dbReference type="GO" id="GO:0003700">
    <property type="term" value="F:DNA-binding transcription factor activity"/>
    <property type="evidence" value="ECO:0007669"/>
    <property type="project" value="InterPro"/>
</dbReference>
<accession>A0A317FMQ1</accession>
<name>A0A317FMQ1_9PROT</name>
<dbReference type="GO" id="GO:0003677">
    <property type="term" value="F:DNA binding"/>
    <property type="evidence" value="ECO:0007669"/>
    <property type="project" value="UniProtKB-KW"/>
</dbReference>
<organism evidence="5 6">
    <name type="scientific">Falsiroseomonas bella</name>
    <dbReference type="NCBI Taxonomy" id="2184016"/>
    <lineage>
        <taxon>Bacteria</taxon>
        <taxon>Pseudomonadati</taxon>
        <taxon>Pseudomonadota</taxon>
        <taxon>Alphaproteobacteria</taxon>
        <taxon>Acetobacterales</taxon>
        <taxon>Roseomonadaceae</taxon>
        <taxon>Falsiroseomonas</taxon>
    </lineage>
</organism>
<dbReference type="SMART" id="SM00866">
    <property type="entry name" value="UTRA"/>
    <property type="match status" value="1"/>
</dbReference>
<dbReference type="PROSITE" id="PS50949">
    <property type="entry name" value="HTH_GNTR"/>
    <property type="match status" value="1"/>
</dbReference>
<dbReference type="RefSeq" id="WP_109869420.1">
    <property type="nucleotide sequence ID" value="NZ_QGNA01000001.1"/>
</dbReference>
<gene>
    <name evidence="5" type="ORF">DFH01_05990</name>
</gene>
<dbReference type="InterPro" id="IPR036390">
    <property type="entry name" value="WH_DNA-bd_sf"/>
</dbReference>
<evidence type="ECO:0000259" key="4">
    <source>
        <dbReference type="PROSITE" id="PS50949"/>
    </source>
</evidence>
<evidence type="ECO:0000256" key="2">
    <source>
        <dbReference type="ARBA" id="ARBA00023125"/>
    </source>
</evidence>
<dbReference type="OrthoDB" id="7339934at2"/>
<dbReference type="SUPFAM" id="SSF64288">
    <property type="entry name" value="Chorismate lyase-like"/>
    <property type="match status" value="1"/>
</dbReference>
<keyword evidence="6" id="KW-1185">Reference proteome</keyword>
<dbReference type="PRINTS" id="PR00035">
    <property type="entry name" value="HTHGNTR"/>
</dbReference>
<keyword evidence="3" id="KW-0804">Transcription</keyword>
<evidence type="ECO:0000256" key="3">
    <source>
        <dbReference type="ARBA" id="ARBA00023163"/>
    </source>
</evidence>
<feature type="domain" description="HTH gntR-type" evidence="4">
    <location>
        <begin position="2"/>
        <end position="70"/>
    </location>
</feature>
<dbReference type="EMBL" id="QGNA01000001">
    <property type="protein sequence ID" value="PWS38798.1"/>
    <property type="molecule type" value="Genomic_DNA"/>
</dbReference>